<dbReference type="InterPro" id="IPR027434">
    <property type="entry name" value="Homing_endonucl"/>
</dbReference>
<sequence>MFNIKKFYKMKINKSSVLNVGPNSKILKEYKNQFIKLTPQQFDIAIGLILGDAYLRNRYKKNFLLQFEWKNEEYINHVCSIFDEWIISPPHKKVRKNHLDNTVVTWGAQTFAHSAFNELGELFIIDNRKSIKPNLVLDYVTPESLAFWFMDDGGKWNYNKGTKDRSLVLHTQGFNIEEVQLLISELNQKFNLDTSMKFNKNKPIIFIPHYNYTHFLNLVNPFIFSAMRYKLEF</sequence>
<dbReference type="GO" id="GO:0004519">
    <property type="term" value="F:endonuclease activity"/>
    <property type="evidence" value="ECO:0007669"/>
    <property type="project" value="InterPro"/>
</dbReference>
<keyword evidence="2" id="KW-0496">Mitochondrion</keyword>
<proteinExistence type="predicted"/>
<reference evidence="2" key="1">
    <citation type="submission" date="2013-04" db="EMBL/GenBank/DDBJ databases">
        <authorList>
            <person name="Valach M."/>
            <person name="Zemanova J."/>
            <person name="Brejova B."/>
            <person name="Nosek J."/>
        </authorList>
    </citation>
    <scope>NUCLEOTIDE SEQUENCE</scope>
    <source>
        <strain evidence="2">CBS 4289</strain>
    </source>
</reference>
<accession>S5TG08</accession>
<evidence type="ECO:0000259" key="1">
    <source>
        <dbReference type="Pfam" id="PF03161"/>
    </source>
</evidence>
<feature type="domain" description="Homing endonuclease LAGLIDADG" evidence="1">
    <location>
        <begin position="43"/>
        <end position="215"/>
    </location>
</feature>
<organism evidence="2">
    <name type="scientific">[Candida] vartiovaarae</name>
    <dbReference type="NCBI Taxonomy" id="51918"/>
    <lineage>
        <taxon>Eukaryota</taxon>
        <taxon>Fungi</taxon>
        <taxon>Dikarya</taxon>
        <taxon>Ascomycota</taxon>
        <taxon>Saccharomycotina</taxon>
        <taxon>Saccharomycetes</taxon>
        <taxon>Phaffomycetales</taxon>
        <taxon>Phaffomycetaceae</taxon>
        <taxon>Cyberlindnera</taxon>
        <taxon>Cyberlindnera/Candida clade</taxon>
    </lineage>
</organism>
<dbReference type="Gene3D" id="3.10.28.10">
    <property type="entry name" value="Homing endonucleases"/>
    <property type="match status" value="2"/>
</dbReference>
<protein>
    <recommendedName>
        <fullName evidence="1">Homing endonuclease LAGLIDADG domain-containing protein</fullName>
    </recommendedName>
</protein>
<dbReference type="EMBL" id="KC993190">
    <property type="protein sequence ID" value="AGS44387.1"/>
    <property type="molecule type" value="Genomic_DNA"/>
</dbReference>
<name>S5TG08_9ASCO</name>
<evidence type="ECO:0000313" key="2">
    <source>
        <dbReference type="EMBL" id="AGS44387.1"/>
    </source>
</evidence>
<dbReference type="InterPro" id="IPR052500">
    <property type="entry name" value="Chloro/Mito_RNA_Process"/>
</dbReference>
<dbReference type="PANTHER" id="PTHR47539:SF1">
    <property type="entry name" value="PENTATRICOPEPTIDE REPEAT-CONTAINING PROTEIN OTP51, CHLOROPLASTIC"/>
    <property type="match status" value="1"/>
</dbReference>
<geneLocation type="mitochondrion" evidence="2"/>
<dbReference type="GO" id="GO:0045292">
    <property type="term" value="P:mRNA cis splicing, via spliceosome"/>
    <property type="evidence" value="ECO:0007669"/>
    <property type="project" value="TreeGrafter"/>
</dbReference>
<dbReference type="AlphaFoldDB" id="S5TG08"/>
<dbReference type="GeneID" id="16694835"/>
<dbReference type="GO" id="GO:0000373">
    <property type="term" value="P:Group II intron splicing"/>
    <property type="evidence" value="ECO:0007669"/>
    <property type="project" value="TreeGrafter"/>
</dbReference>
<dbReference type="RefSeq" id="YP_008475081.1">
    <property type="nucleotide sequence ID" value="NC_022164.1"/>
</dbReference>
<dbReference type="InterPro" id="IPR004860">
    <property type="entry name" value="LAGLIDADG_dom"/>
</dbReference>
<dbReference type="Pfam" id="PF03161">
    <property type="entry name" value="LAGLIDADG_2"/>
    <property type="match status" value="1"/>
</dbReference>
<gene>
    <name evidence="2" type="primary">rnl-i1</name>
</gene>
<dbReference type="PANTHER" id="PTHR47539">
    <property type="entry name" value="PENTATRICOPEPTIDE REPEAT-CONTAINING PROTEIN OTP51, CHLOROPLASTIC"/>
    <property type="match status" value="1"/>
</dbReference>
<dbReference type="SUPFAM" id="SSF55608">
    <property type="entry name" value="Homing endonucleases"/>
    <property type="match status" value="1"/>
</dbReference>